<reference evidence="3" key="1">
    <citation type="submission" date="2022-10" db="EMBL/GenBank/DDBJ databases">
        <title>The complete genomes of actinobacterial strains from the NBC collection.</title>
        <authorList>
            <person name="Joergensen T.S."/>
            <person name="Alvarez Arevalo M."/>
            <person name="Sterndorff E.B."/>
            <person name="Faurdal D."/>
            <person name="Vuksanovic O."/>
            <person name="Mourched A.-S."/>
            <person name="Charusanti P."/>
            <person name="Shaw S."/>
            <person name="Blin K."/>
            <person name="Weber T."/>
        </authorList>
    </citation>
    <scope>NUCLEOTIDE SEQUENCE</scope>
    <source>
        <strain evidence="3">NBC_00686</strain>
    </source>
</reference>
<feature type="region of interest" description="Disordered" evidence="2">
    <location>
        <begin position="264"/>
        <end position="287"/>
    </location>
</feature>
<organism evidence="3 4">
    <name type="scientific">Streptomyces pseudovenezuelae</name>
    <dbReference type="NCBI Taxonomy" id="67350"/>
    <lineage>
        <taxon>Bacteria</taxon>
        <taxon>Bacillati</taxon>
        <taxon>Actinomycetota</taxon>
        <taxon>Actinomycetes</taxon>
        <taxon>Kitasatosporales</taxon>
        <taxon>Streptomycetaceae</taxon>
        <taxon>Streptomyces</taxon>
        <taxon>Streptomyces aurantiacus group</taxon>
    </lineage>
</organism>
<feature type="region of interest" description="Disordered" evidence="2">
    <location>
        <begin position="316"/>
        <end position="336"/>
    </location>
</feature>
<protein>
    <recommendedName>
        <fullName evidence="5">HTH cro/C1-type domain-containing protein</fullName>
    </recommendedName>
</protein>
<evidence type="ECO:0000256" key="1">
    <source>
        <dbReference type="SAM" id="Coils"/>
    </source>
</evidence>
<feature type="coiled-coil region" evidence="1">
    <location>
        <begin position="128"/>
        <end position="155"/>
    </location>
</feature>
<accession>A0ABZ1X152</accession>
<keyword evidence="4" id="KW-1185">Reference proteome</keyword>
<evidence type="ECO:0000313" key="4">
    <source>
        <dbReference type="Proteomes" id="UP001432168"/>
    </source>
</evidence>
<dbReference type="Proteomes" id="UP001432168">
    <property type="component" value="Chromosome"/>
</dbReference>
<evidence type="ECO:0000313" key="3">
    <source>
        <dbReference type="EMBL" id="WUT45361.1"/>
    </source>
</evidence>
<dbReference type="EMBL" id="CP109011">
    <property type="protein sequence ID" value="WUT45361.1"/>
    <property type="molecule type" value="Genomic_DNA"/>
</dbReference>
<feature type="region of interest" description="Disordered" evidence="2">
    <location>
        <begin position="1"/>
        <end position="20"/>
    </location>
</feature>
<keyword evidence="1" id="KW-0175">Coiled coil</keyword>
<name>A0ABZ1X152_9ACTN</name>
<proteinExistence type="predicted"/>
<gene>
    <name evidence="3" type="ORF">OG929_25075</name>
</gene>
<evidence type="ECO:0000256" key="2">
    <source>
        <dbReference type="SAM" id="MobiDB-lite"/>
    </source>
</evidence>
<sequence length="663" mass="72597">MAGAAGQPRTRPGRKFGPLRDRSQEYNALARFLRTRVQEAGVTVSDLVTATGLQKSAISERLAGDKLDAEFVDAVVVACTEARELLPRRARLRAQGAELLRIARERANPVPDLTRHPPAVRNTAIAAMESAQRAQEELLDVYRDLTRKNDELEALTRVQQQSRLALGEATSLSSTLSTWVIILANEVEQLSLERELTITAEPPDLARLADVDAELATITARHGRTATALARTEQDRRLAAELLAEALTRTRRARAERQNLQVAAALPMTNGTSSHPPDGTAPAPLPPAPFGDDIDMALERAEAVSRRIADRLSQALTTLDPGAETSPLRESADNADNAVTSTESADNVLWWDLVADVPTPSFSWAERTAIALAQDRDPHDRRLTEIARDRPARDALLLADLLQERRWQEGAARLRIAVALALEPGALAPLILALVKRGRFMGRAQQGAQMLHVALLTRPPEDVVALHEVMAQVGDELPRTVREGFGVAARRPYQDVLVMVRELIDGTARHAVDSVLFEAIVRNRRPAEVVALVDELREVDESIPFVLFMALPRPPVEHTELLVRLWNAVGPGPFREMLPGAYRGSSAQVADQIAELHQAWPPPLSVAAAALRDEIMKLIIRGTTLDMLEGIENRLERLGLSADTVFAPYAELFPRVPAPPAAP</sequence>
<dbReference type="RefSeq" id="WP_329266195.1">
    <property type="nucleotide sequence ID" value="NZ_CP109011.1"/>
</dbReference>
<evidence type="ECO:0008006" key="5">
    <source>
        <dbReference type="Google" id="ProtNLM"/>
    </source>
</evidence>